<dbReference type="PIRSF" id="PIRSF000497">
    <property type="entry name" value="MAT"/>
    <property type="match status" value="1"/>
</dbReference>
<comment type="pathway">
    <text evidence="1 11">Amino-acid biosynthesis; S-adenosyl-L-methionine biosynthesis; S-adenosyl-L-methionine from L-methionine: step 1/1.</text>
</comment>
<reference evidence="16" key="1">
    <citation type="submission" date="2018-10" db="EMBL/GenBank/DDBJ databases">
        <title>Transcriptome assembly of Aceria tosichella (Wheat curl mite) Type 2.</title>
        <authorList>
            <person name="Scully E.D."/>
            <person name="Geib S.M."/>
            <person name="Palmer N.A."/>
            <person name="Gupta A.K."/>
            <person name="Sarath G."/>
            <person name="Tatineni S."/>
        </authorList>
    </citation>
    <scope>NUCLEOTIDE SEQUENCE</scope>
    <source>
        <strain evidence="16">LincolnNE</strain>
    </source>
</reference>
<dbReference type="NCBIfam" id="TIGR01034">
    <property type="entry name" value="metK"/>
    <property type="match status" value="1"/>
</dbReference>
<evidence type="ECO:0000256" key="7">
    <source>
        <dbReference type="ARBA" id="ARBA00022840"/>
    </source>
</evidence>
<evidence type="ECO:0000256" key="11">
    <source>
        <dbReference type="RuleBase" id="RU000541"/>
    </source>
</evidence>
<dbReference type="InterPro" id="IPR022630">
    <property type="entry name" value="S-AdoMet_synt_C"/>
</dbReference>
<dbReference type="PANTHER" id="PTHR11964">
    <property type="entry name" value="S-ADENOSYLMETHIONINE SYNTHETASE"/>
    <property type="match status" value="1"/>
</dbReference>
<dbReference type="GO" id="GO:0046872">
    <property type="term" value="F:metal ion binding"/>
    <property type="evidence" value="ECO:0007669"/>
    <property type="project" value="UniProtKB-KW"/>
</dbReference>
<dbReference type="InterPro" id="IPR022628">
    <property type="entry name" value="S-AdoMet_synt_N"/>
</dbReference>
<dbReference type="GO" id="GO:0004478">
    <property type="term" value="F:methionine adenosyltransferase activity"/>
    <property type="evidence" value="ECO:0007669"/>
    <property type="project" value="UniProtKB-EC"/>
</dbReference>
<dbReference type="GO" id="GO:0006556">
    <property type="term" value="P:S-adenosylmethionine biosynthetic process"/>
    <property type="evidence" value="ECO:0007669"/>
    <property type="project" value="UniProtKB-UniPathway"/>
</dbReference>
<dbReference type="InterPro" id="IPR002133">
    <property type="entry name" value="S-AdoMet_synthetase"/>
</dbReference>
<evidence type="ECO:0000259" key="15">
    <source>
        <dbReference type="Pfam" id="PF02773"/>
    </source>
</evidence>
<evidence type="ECO:0000256" key="2">
    <source>
        <dbReference type="ARBA" id="ARBA00009685"/>
    </source>
</evidence>
<keyword evidence="4 11" id="KW-0808">Transferase</keyword>
<dbReference type="EC" id="2.5.1.6" evidence="11"/>
<dbReference type="Gene3D" id="3.30.300.10">
    <property type="match status" value="3"/>
</dbReference>
<feature type="domain" description="S-adenosylmethionine synthetase central" evidence="14">
    <location>
        <begin position="123"/>
        <end position="243"/>
    </location>
</feature>
<dbReference type="InterPro" id="IPR022631">
    <property type="entry name" value="ADOMET_SYNTHASE_CS"/>
</dbReference>
<dbReference type="SUPFAM" id="SSF55973">
    <property type="entry name" value="S-adenosylmethionine synthetase"/>
    <property type="match status" value="3"/>
</dbReference>
<evidence type="ECO:0000256" key="9">
    <source>
        <dbReference type="ARBA" id="ARBA00022958"/>
    </source>
</evidence>
<dbReference type="InterPro" id="IPR022629">
    <property type="entry name" value="S-AdoMet_synt_central"/>
</dbReference>
<evidence type="ECO:0000256" key="4">
    <source>
        <dbReference type="ARBA" id="ARBA00022679"/>
    </source>
</evidence>
<name>A0A6G1SBR0_9ACAR</name>
<evidence type="ECO:0000313" key="16">
    <source>
        <dbReference type="EMBL" id="MDE47838.1"/>
    </source>
</evidence>
<keyword evidence="8 11" id="KW-0460">Magnesium</keyword>
<evidence type="ECO:0000256" key="8">
    <source>
        <dbReference type="ARBA" id="ARBA00022842"/>
    </source>
</evidence>
<keyword evidence="5 11" id="KW-0479">Metal-binding</keyword>
<keyword evidence="6 11" id="KW-0547">Nucleotide-binding</keyword>
<dbReference type="GO" id="GO:0005524">
    <property type="term" value="F:ATP binding"/>
    <property type="evidence" value="ECO:0007669"/>
    <property type="project" value="UniProtKB-KW"/>
</dbReference>
<dbReference type="Pfam" id="PF02772">
    <property type="entry name" value="S-AdoMet_synt_M"/>
    <property type="match status" value="1"/>
</dbReference>
<dbReference type="CDD" id="cd18079">
    <property type="entry name" value="S-AdoMet_synt"/>
    <property type="match status" value="1"/>
</dbReference>
<dbReference type="GO" id="GO:0006730">
    <property type="term" value="P:one-carbon metabolic process"/>
    <property type="evidence" value="ECO:0007669"/>
    <property type="project" value="UniProtKB-KW"/>
</dbReference>
<dbReference type="Pfam" id="PF00438">
    <property type="entry name" value="S-AdoMet_synt_N"/>
    <property type="match status" value="1"/>
</dbReference>
<dbReference type="PROSITE" id="PS00377">
    <property type="entry name" value="ADOMET_SYNTHASE_2"/>
    <property type="match status" value="1"/>
</dbReference>
<evidence type="ECO:0000256" key="3">
    <source>
        <dbReference type="ARBA" id="ARBA00022563"/>
    </source>
</evidence>
<dbReference type="FunFam" id="3.30.300.10:FF:000004">
    <property type="entry name" value="S-adenosylmethionine synthase"/>
    <property type="match status" value="1"/>
</dbReference>
<gene>
    <name evidence="16" type="primary">sams-4</name>
    <name evidence="16" type="ORF">g.10240</name>
</gene>
<dbReference type="FunFam" id="3.30.300.10:FF:000003">
    <property type="entry name" value="S-adenosylmethionine synthase"/>
    <property type="match status" value="1"/>
</dbReference>
<comment type="cofactor">
    <cofactor evidence="11">
        <name>K(+)</name>
        <dbReference type="ChEBI" id="CHEBI:29103"/>
    </cofactor>
    <text evidence="11">Binds 1 potassium ion per subunit. The potassium ion interacts primarily with the substrate.</text>
</comment>
<comment type="cofactor">
    <cofactor evidence="11">
        <name>Mg(2+)</name>
        <dbReference type="ChEBI" id="CHEBI:18420"/>
    </cofactor>
    <text evidence="11">Binds 2 magnesium ions per subunit. The magnesium ions interact primarily with the substrate.</text>
</comment>
<keyword evidence="3 11" id="KW-0554">One-carbon metabolism</keyword>
<comment type="catalytic activity">
    <reaction evidence="10 11">
        <text>L-methionine + ATP + H2O = S-adenosyl-L-methionine + phosphate + diphosphate</text>
        <dbReference type="Rhea" id="RHEA:21080"/>
        <dbReference type="ChEBI" id="CHEBI:15377"/>
        <dbReference type="ChEBI" id="CHEBI:30616"/>
        <dbReference type="ChEBI" id="CHEBI:33019"/>
        <dbReference type="ChEBI" id="CHEBI:43474"/>
        <dbReference type="ChEBI" id="CHEBI:57844"/>
        <dbReference type="ChEBI" id="CHEBI:59789"/>
        <dbReference type="EC" id="2.5.1.6"/>
    </reaction>
</comment>
<dbReference type="InterPro" id="IPR022636">
    <property type="entry name" value="S-AdoMet_synthetase_sfam"/>
</dbReference>
<organism evidence="16">
    <name type="scientific">Aceria tosichella</name>
    <name type="common">wheat curl mite</name>
    <dbReference type="NCBI Taxonomy" id="561515"/>
    <lineage>
        <taxon>Eukaryota</taxon>
        <taxon>Metazoa</taxon>
        <taxon>Ecdysozoa</taxon>
        <taxon>Arthropoda</taxon>
        <taxon>Chelicerata</taxon>
        <taxon>Arachnida</taxon>
        <taxon>Acari</taxon>
        <taxon>Acariformes</taxon>
        <taxon>Trombidiformes</taxon>
        <taxon>Prostigmata</taxon>
        <taxon>Eupodina</taxon>
        <taxon>Eriophyoidea</taxon>
        <taxon>Eriophyidae</taxon>
        <taxon>Eriophyinae</taxon>
        <taxon>Aceriini</taxon>
        <taxon>Aceria</taxon>
    </lineage>
</organism>
<comment type="similarity">
    <text evidence="2 12">Belongs to the AdoMet synthase family.</text>
</comment>
<dbReference type="HAMAP" id="MF_00086">
    <property type="entry name" value="S_AdoMet_synth1"/>
    <property type="match status" value="1"/>
</dbReference>
<keyword evidence="9 11" id="KW-0630">Potassium</keyword>
<evidence type="ECO:0000256" key="1">
    <source>
        <dbReference type="ARBA" id="ARBA00005224"/>
    </source>
</evidence>
<accession>A0A6G1SBR0</accession>
<dbReference type="PROSITE" id="PS00376">
    <property type="entry name" value="ADOMET_SYNTHASE_1"/>
    <property type="match status" value="1"/>
</dbReference>
<dbReference type="EMBL" id="GGYP01003067">
    <property type="protein sequence ID" value="MDE47838.1"/>
    <property type="molecule type" value="Transcribed_RNA"/>
</dbReference>
<comment type="function">
    <text evidence="11">Catalyzes the formation of S-adenosylmethionine from methionine and ATP.</text>
</comment>
<dbReference type="Pfam" id="PF02773">
    <property type="entry name" value="S-AdoMet_synt_C"/>
    <property type="match status" value="1"/>
</dbReference>
<sequence>MAETNGCDARFLFASESVTEGHPDKICDQISDAVLDAHLTQDKYACVALDAAIKNKTVMLLGELTTNAVIDHEQIVRDVVRKIGYTDMEIGFDANSCKVIMEISEQSPEIAAGVHKDKGGDDYGAGDQGQVFGYATDETPECMPLTALLSHRLVQRLDELRHNGTLPWLRPDGKSQVTIEYKRDEGALIPQYVRSVTLSAQHSPEIELSELRKNLLELVIKQSIPANLLTDKTVYNINSCGKFVRGGPHADAGLTGRKIVVDTYGGWGSHGGGAFSGKDPTKTDRSAAYMARWIAKSLVASKLCRRCKVQITYAIGVAEPLSVMVDTYGTGKKANQELLDIVHKNFCMKPGAIIQQFDLRRPIYRKSSTYGHFGRDCFPWEVPKILKY</sequence>
<keyword evidence="7 11" id="KW-0067">ATP-binding</keyword>
<evidence type="ECO:0000259" key="14">
    <source>
        <dbReference type="Pfam" id="PF02772"/>
    </source>
</evidence>
<dbReference type="AlphaFoldDB" id="A0A6G1SBR0"/>
<evidence type="ECO:0000256" key="12">
    <source>
        <dbReference type="RuleBase" id="RU004462"/>
    </source>
</evidence>
<evidence type="ECO:0000259" key="13">
    <source>
        <dbReference type="Pfam" id="PF00438"/>
    </source>
</evidence>
<feature type="domain" description="S-adenosylmethionine synthetase N-terminal" evidence="13">
    <location>
        <begin position="11"/>
        <end position="108"/>
    </location>
</feature>
<evidence type="ECO:0000256" key="10">
    <source>
        <dbReference type="ARBA" id="ARBA00048344"/>
    </source>
</evidence>
<proteinExistence type="inferred from homology"/>
<evidence type="ECO:0000256" key="6">
    <source>
        <dbReference type="ARBA" id="ARBA00022741"/>
    </source>
</evidence>
<protein>
    <recommendedName>
        <fullName evidence="11">S-adenosylmethionine synthase</fullName>
        <ecNumber evidence="11">2.5.1.6</ecNumber>
    </recommendedName>
</protein>
<feature type="domain" description="S-adenosylmethionine synthetase C-terminal" evidence="15">
    <location>
        <begin position="246"/>
        <end position="381"/>
    </location>
</feature>
<evidence type="ECO:0000256" key="5">
    <source>
        <dbReference type="ARBA" id="ARBA00022723"/>
    </source>
</evidence>
<dbReference type="UniPathway" id="UPA00315">
    <property type="reaction ID" value="UER00080"/>
</dbReference>